<evidence type="ECO:0000313" key="5">
    <source>
        <dbReference type="Proteomes" id="UP001150942"/>
    </source>
</evidence>
<dbReference type="Gene3D" id="3.40.50.300">
    <property type="entry name" value="P-loop containing nucleotide triphosphate hydrolases"/>
    <property type="match status" value="1"/>
</dbReference>
<dbReference type="GO" id="GO:0017000">
    <property type="term" value="P:antibiotic biosynthetic process"/>
    <property type="evidence" value="ECO:0007669"/>
    <property type="project" value="UniProtKB-ARBA"/>
</dbReference>
<keyword evidence="5" id="KW-1185">Reference proteome</keyword>
<evidence type="ECO:0000256" key="1">
    <source>
        <dbReference type="ARBA" id="ARBA00022737"/>
    </source>
</evidence>
<dbReference type="GO" id="GO:0072330">
    <property type="term" value="P:monocarboxylic acid biosynthetic process"/>
    <property type="evidence" value="ECO:0007669"/>
    <property type="project" value="UniProtKB-ARBA"/>
</dbReference>
<organism evidence="4 5">
    <name type="scientific">Penicillium cf. viridicatum</name>
    <dbReference type="NCBI Taxonomy" id="2972119"/>
    <lineage>
        <taxon>Eukaryota</taxon>
        <taxon>Fungi</taxon>
        <taxon>Dikarya</taxon>
        <taxon>Ascomycota</taxon>
        <taxon>Pezizomycotina</taxon>
        <taxon>Eurotiomycetes</taxon>
        <taxon>Eurotiomycetidae</taxon>
        <taxon>Eurotiales</taxon>
        <taxon>Aspergillaceae</taxon>
        <taxon>Penicillium</taxon>
    </lineage>
</organism>
<dbReference type="PANTHER" id="PTHR10039:SF14">
    <property type="entry name" value="NACHT DOMAIN-CONTAINING PROTEIN"/>
    <property type="match status" value="1"/>
</dbReference>
<reference evidence="4" key="1">
    <citation type="submission" date="2022-11" db="EMBL/GenBank/DDBJ databases">
        <authorList>
            <person name="Petersen C."/>
        </authorList>
    </citation>
    <scope>NUCLEOTIDE SEQUENCE</scope>
    <source>
        <strain evidence="4">IBT 20477</strain>
    </source>
</reference>
<evidence type="ECO:0000259" key="3">
    <source>
        <dbReference type="Pfam" id="PF24883"/>
    </source>
</evidence>
<dbReference type="InterPro" id="IPR027417">
    <property type="entry name" value="P-loop_NTPase"/>
</dbReference>
<dbReference type="InterPro" id="IPR015943">
    <property type="entry name" value="WD40/YVTN_repeat-like_dom_sf"/>
</dbReference>
<reference evidence="4" key="2">
    <citation type="journal article" date="2023" name="IMA Fungus">
        <title>Comparative genomic study of the Penicillium genus elucidates a diverse pangenome and 15 lateral gene transfer events.</title>
        <authorList>
            <person name="Petersen C."/>
            <person name="Sorensen T."/>
            <person name="Nielsen M.R."/>
            <person name="Sondergaard T.E."/>
            <person name="Sorensen J.L."/>
            <person name="Fitzpatrick D.A."/>
            <person name="Frisvad J.C."/>
            <person name="Nielsen K.L."/>
        </authorList>
    </citation>
    <scope>NUCLEOTIDE SEQUENCE</scope>
    <source>
        <strain evidence="4">IBT 20477</strain>
    </source>
</reference>
<comment type="caution">
    <text evidence="4">The sequence shown here is derived from an EMBL/GenBank/DDBJ whole genome shotgun (WGS) entry which is preliminary data.</text>
</comment>
<dbReference type="EMBL" id="JAPQKQ010000001">
    <property type="protein sequence ID" value="KAJ5214671.1"/>
    <property type="molecule type" value="Genomic_DNA"/>
</dbReference>
<dbReference type="InterPro" id="IPR036322">
    <property type="entry name" value="WD40_repeat_dom_sf"/>
</dbReference>
<dbReference type="Gene3D" id="2.130.10.10">
    <property type="entry name" value="YVTN repeat-like/Quinoprotein amine dehydrogenase"/>
    <property type="match status" value="2"/>
</dbReference>
<feature type="domain" description="GPI inositol-deacylase winged helix" evidence="2">
    <location>
        <begin position="606"/>
        <end position="677"/>
    </location>
</feature>
<dbReference type="SUPFAM" id="SSF52540">
    <property type="entry name" value="P-loop containing nucleoside triphosphate hydrolases"/>
    <property type="match status" value="1"/>
</dbReference>
<sequence length="1540" mass="172856">MTKERPGNLTGMQPQLSRKTANSLGLTHVYSPEHCKPVVDIIFIHGLGGKSHYTWSYKKDIELFWPSWLHQEPGLAEVRITTYGYDSSIWPAFTRNFSCIDDFSLELLARVKVAANELTGETPFGDIPIIMVAHSLGGLVAEQACVNGIKDFNYQSLINSTFAMIFLATPHHGSEVADFVDGAIRKMSLGFFSKPYITELRSDSSVLSEIDKGFHENLPGITIVSFCETRGIPLANLMVVKKTSAILGVPGEMIIPLNTDHHMICKYRSRRDGNYLAFLCVLRKLIVDATRRPFRSKHGSGRTRLAVESERYHAKDFRPLPTALPGSCEWILSDPSFSSWVHAQESRPRALWLCGPPGSGKSVLSAFVAQYIVSMRASCIFCFFSAPLALGASLSPDVLLKSLSHQLSAQLPGLKQVPTPLTHQQIGFDCSSWYMFWRILIGSLLSIKLNVKTYLIVDDMDKFHDPESFLAALEEYSAVDLHLRLMVASEISQPFRLSNRLEGRGCPQIQILDLRLLDGVQSDLRLVVTEKVENIHGLDDLKPHIIAHILSISDGNFLCANLLYKEIKNCRRRERLQRILDQSLPGITPYYELMEMELVSRWTIDDQDDAQALMSWILYSFVPLTIEQLHQGMQYLGVEFIDLQFTITRVCGRFVTVDDKSQVRLLHPTARRFILDQQSVLSVEAKSAHHSIFVSCLSCLNALAITGSGGKGQFGMFQEYATEFWFRHLENCEINGTESALSFLVAFFKGQGIISWISLVSYYQELQYLIAAALSINRFIAQVRNHVVNSGDIKFLERCSVDLCMIVERFSKPLLSNPEVIVELVPLFCPFNSFIKPLARYSNVSMDGFPFLEWDNYLAAFTINHGCRGTGITCAENKFAITTSTQEGLILVYNSQKMNSNCELTHGERVMTVHFSRSGNELATYGPTKTTIWNIPTKRPSQTFSNTPNTTVLAIAFAHDDCAIFAFSDDYILRKMVLDGTYHDWESIDLGARREHANHWLNPSCATFDQQKNLLAVGFRGDPIEVWDLQSFVCIARLGGSSCPQKDVIQLSWCSHPNRIIVRQENGSLTILDILRHEPTATCNDSVSTMSCSATSEILVTGDMTGTIKVRRMSDLTLLYHARSTKSSIVALSIAPSSGKIYGLQSTKCTIWEPSLLANMTSDKRTQGSPLSLEYLLDDPEPNQDYSFVTALATCIRSASYCAGYANGQICVVLHDGAKLSLDLPTRVPIEHLLWSPDEQYLAIADIGARLFIVSLNYKNHQFNELASFKLQSRVEQLLFQRASQALLVMTKDKMVTWEIGTRSIKESHHSLGGYSRWINHPIKDDLMLGVGTANIQICQWCDHGTISNNSLNNSISDLTFGLELLDYVRTEPSSTTLHPSLAICQIKRVLTSPDTSMLLLVTNRQTEESISGSQFLQIPVNDLNDTIARSNGVISPFPLIESLSDMISMPLGFLPWNSSQEAVKKVRGSRLVFLSKENWICSTCIDSSNEKRLVRRHVFLPDDWLAAVNVELIQIRLNRIYIPRSEYIVIIQNAFDAWY</sequence>
<dbReference type="PANTHER" id="PTHR10039">
    <property type="entry name" value="AMELOGENIN"/>
    <property type="match status" value="1"/>
</dbReference>
<dbReference type="SMART" id="SM00320">
    <property type="entry name" value="WD40"/>
    <property type="match status" value="4"/>
</dbReference>
<dbReference type="InterPro" id="IPR056884">
    <property type="entry name" value="NPHP3-like_N"/>
</dbReference>
<dbReference type="SUPFAM" id="SSF53474">
    <property type="entry name" value="alpha/beta-Hydrolases"/>
    <property type="match status" value="1"/>
</dbReference>
<dbReference type="InterPro" id="IPR029058">
    <property type="entry name" value="AB_hydrolase_fold"/>
</dbReference>
<proteinExistence type="predicted"/>
<evidence type="ECO:0000259" key="2">
    <source>
        <dbReference type="Pfam" id="PF22939"/>
    </source>
</evidence>
<evidence type="ECO:0000313" key="4">
    <source>
        <dbReference type="EMBL" id="KAJ5214671.1"/>
    </source>
</evidence>
<dbReference type="SUPFAM" id="SSF50978">
    <property type="entry name" value="WD40 repeat-like"/>
    <property type="match status" value="1"/>
</dbReference>
<dbReference type="SUPFAM" id="SSF101908">
    <property type="entry name" value="Putative isomerase YbhE"/>
    <property type="match status" value="1"/>
</dbReference>
<accession>A0A9W9T9U2</accession>
<dbReference type="Proteomes" id="UP001150942">
    <property type="component" value="Unassembled WGS sequence"/>
</dbReference>
<gene>
    <name evidence="4" type="ORF">N7449_001840</name>
</gene>
<feature type="domain" description="Nephrocystin 3-like N-terminal" evidence="3">
    <location>
        <begin position="326"/>
        <end position="489"/>
    </location>
</feature>
<evidence type="ECO:0008006" key="6">
    <source>
        <dbReference type="Google" id="ProtNLM"/>
    </source>
</evidence>
<keyword evidence="1" id="KW-0677">Repeat</keyword>
<dbReference type="InterPro" id="IPR054471">
    <property type="entry name" value="GPIID_WHD"/>
</dbReference>
<dbReference type="Pfam" id="PF24883">
    <property type="entry name" value="NPHP3_N"/>
    <property type="match status" value="1"/>
</dbReference>
<dbReference type="InterPro" id="IPR001680">
    <property type="entry name" value="WD40_rpt"/>
</dbReference>
<dbReference type="Gene3D" id="3.40.50.1820">
    <property type="entry name" value="alpha/beta hydrolase"/>
    <property type="match status" value="1"/>
</dbReference>
<protein>
    <recommendedName>
        <fullName evidence="6">GPI inositol-deacylase</fullName>
    </recommendedName>
</protein>
<name>A0A9W9T9U2_9EURO</name>
<dbReference type="Pfam" id="PF22939">
    <property type="entry name" value="WHD_GPIID"/>
    <property type="match status" value="1"/>
</dbReference>
<dbReference type="OrthoDB" id="194358at2759"/>